<gene>
    <name evidence="13" type="ORF">ZHD862_LOCUS15685</name>
</gene>
<keyword evidence="11" id="KW-0812">Transmembrane</keyword>
<evidence type="ECO:0000256" key="7">
    <source>
        <dbReference type="ARBA" id="ARBA00040944"/>
    </source>
</evidence>
<name>A0A814LH61_9BILA</name>
<keyword evidence="11" id="KW-1133">Transmembrane helix</keyword>
<evidence type="ECO:0000256" key="3">
    <source>
        <dbReference type="ARBA" id="ARBA00022679"/>
    </source>
</evidence>
<evidence type="ECO:0000256" key="8">
    <source>
        <dbReference type="ARBA" id="ARBA00042574"/>
    </source>
</evidence>
<dbReference type="InterPro" id="IPR049625">
    <property type="entry name" value="Glyco_transf_61_cat"/>
</dbReference>
<dbReference type="Proteomes" id="UP000663864">
    <property type="component" value="Unassembled WGS sequence"/>
</dbReference>
<dbReference type="EC" id="2.4.1.255" evidence="1"/>
<dbReference type="GO" id="GO:0097363">
    <property type="term" value="F:protein O-acetylglucosaminyltransferase activity"/>
    <property type="evidence" value="ECO:0007669"/>
    <property type="project" value="UniProtKB-EC"/>
</dbReference>
<dbReference type="Pfam" id="PF04577">
    <property type="entry name" value="Glyco_transf_61"/>
    <property type="match status" value="1"/>
</dbReference>
<keyword evidence="4" id="KW-0732">Signal</keyword>
<keyword evidence="3" id="KW-0808">Transferase</keyword>
<evidence type="ECO:0000256" key="9">
    <source>
        <dbReference type="ARBA" id="ARBA00048317"/>
    </source>
</evidence>
<sequence length="440" mass="51925">MLLNRRCRQYLFYTIFIILCWYWFLNIQITSINLSFKITNKTILQNKSLLLFNEPTLNCSGDPLEQWCQNQIKLCNSSLIVYNKLFIITHSIILQPEFAKGKRLGGENIQDVLNQPEEDEYFHFQKEFIKLPCDIQEFHDRIPDGHLSNIFSSISSYRLTQKTHTIYETTIAVNRHDYANVYHTITDVYTVYLLCCFFQRNPKSVRILFLDAHPKGNLDILWSQMFHSYTRLGHLKNLSSIFYHELIWSQPQLKSELDITKYRRIAPSFFFEFRQHILKQFNINYKINEKLNCQSLNLFFLVRHNYVAHPRNPSGKTTRQLSNEKQILDDLKIKFSKYSNINFKINHFEGLAIKEQLNTIIQTDIFVGIHGAGLTHVLFMKANRTLIELIPPPGNAGMHYDLMASINNINYYRCLITTESTMTTQRIFDCINRKISQMCP</sequence>
<dbReference type="AlphaFoldDB" id="A0A814LH61"/>
<keyword evidence="2" id="KW-0328">Glycosyltransferase</keyword>
<evidence type="ECO:0000256" key="5">
    <source>
        <dbReference type="ARBA" id="ARBA00022824"/>
    </source>
</evidence>
<evidence type="ECO:0000313" key="13">
    <source>
        <dbReference type="EMBL" id="CAF1063490.1"/>
    </source>
</evidence>
<accession>A0A814LH61</accession>
<reference evidence="13" key="1">
    <citation type="submission" date="2021-02" db="EMBL/GenBank/DDBJ databases">
        <authorList>
            <person name="Nowell W R."/>
        </authorList>
    </citation>
    <scope>NUCLEOTIDE SEQUENCE</scope>
</reference>
<dbReference type="PANTHER" id="PTHR20961:SF148">
    <property type="entry name" value="EGF DOMAIN-SPECIFIC O-LINKED N-ACETYLGLUCOSAMINE TRANSFERASE"/>
    <property type="match status" value="1"/>
</dbReference>
<comment type="catalytic activity">
    <reaction evidence="9">
        <text>L-seryl-[protein] + UDP-N-acetyl-alpha-D-glucosamine = 3-O-(N-acetyl-beta-D-glucosaminyl)-L-seryl-[protein] + UDP + H(+)</text>
        <dbReference type="Rhea" id="RHEA:48904"/>
        <dbReference type="Rhea" id="RHEA-COMP:9863"/>
        <dbReference type="Rhea" id="RHEA-COMP:12251"/>
        <dbReference type="ChEBI" id="CHEBI:15378"/>
        <dbReference type="ChEBI" id="CHEBI:29999"/>
        <dbReference type="ChEBI" id="CHEBI:57705"/>
        <dbReference type="ChEBI" id="CHEBI:58223"/>
        <dbReference type="ChEBI" id="CHEBI:90838"/>
        <dbReference type="EC" id="2.4.1.255"/>
    </reaction>
</comment>
<comment type="catalytic activity">
    <reaction evidence="10">
        <text>L-threonyl-[protein] + UDP-N-acetyl-alpha-D-glucosamine = 3-O-(N-acetyl-beta-D-glucosaminyl)-L-threonyl-[protein] + UDP + H(+)</text>
        <dbReference type="Rhea" id="RHEA:48908"/>
        <dbReference type="Rhea" id="RHEA-COMP:11060"/>
        <dbReference type="Rhea" id="RHEA-COMP:12252"/>
        <dbReference type="ChEBI" id="CHEBI:15378"/>
        <dbReference type="ChEBI" id="CHEBI:30013"/>
        <dbReference type="ChEBI" id="CHEBI:57705"/>
        <dbReference type="ChEBI" id="CHEBI:58223"/>
        <dbReference type="ChEBI" id="CHEBI:90840"/>
        <dbReference type="EC" id="2.4.1.255"/>
    </reaction>
</comment>
<comment type="caution">
    <text evidence="13">The sequence shown here is derived from an EMBL/GenBank/DDBJ whole genome shotgun (WGS) entry which is preliminary data.</text>
</comment>
<feature type="domain" description="Glycosyltransferase 61 catalytic" evidence="12">
    <location>
        <begin position="264"/>
        <end position="386"/>
    </location>
</feature>
<dbReference type="PANTHER" id="PTHR20961">
    <property type="entry name" value="GLYCOSYLTRANSFERASE"/>
    <property type="match status" value="1"/>
</dbReference>
<organism evidence="13 14">
    <name type="scientific">Rotaria sordida</name>
    <dbReference type="NCBI Taxonomy" id="392033"/>
    <lineage>
        <taxon>Eukaryota</taxon>
        <taxon>Metazoa</taxon>
        <taxon>Spiralia</taxon>
        <taxon>Gnathifera</taxon>
        <taxon>Rotifera</taxon>
        <taxon>Eurotatoria</taxon>
        <taxon>Bdelloidea</taxon>
        <taxon>Philodinida</taxon>
        <taxon>Philodinidae</taxon>
        <taxon>Rotaria</taxon>
    </lineage>
</organism>
<evidence type="ECO:0000256" key="2">
    <source>
        <dbReference type="ARBA" id="ARBA00022676"/>
    </source>
</evidence>
<evidence type="ECO:0000256" key="1">
    <source>
        <dbReference type="ARBA" id="ARBA00011970"/>
    </source>
</evidence>
<feature type="transmembrane region" description="Helical" evidence="11">
    <location>
        <begin position="7"/>
        <end position="25"/>
    </location>
</feature>
<keyword evidence="6" id="KW-0325">Glycoprotein</keyword>
<evidence type="ECO:0000313" key="14">
    <source>
        <dbReference type="Proteomes" id="UP000663864"/>
    </source>
</evidence>
<evidence type="ECO:0000259" key="12">
    <source>
        <dbReference type="Pfam" id="PF04577"/>
    </source>
</evidence>
<keyword evidence="5" id="KW-0256">Endoplasmic reticulum</keyword>
<protein>
    <recommendedName>
        <fullName evidence="7">EGF domain-specific O-linked N-acetylglucosamine transferase</fullName>
        <ecNumber evidence="1">2.4.1.255</ecNumber>
    </recommendedName>
    <alternativeName>
        <fullName evidence="8">Extracellular O-linked N-acetylglucosamine transferase</fullName>
    </alternativeName>
</protein>
<keyword evidence="11" id="KW-0472">Membrane</keyword>
<evidence type="ECO:0000256" key="4">
    <source>
        <dbReference type="ARBA" id="ARBA00022729"/>
    </source>
</evidence>
<dbReference type="EMBL" id="CAJNOT010000717">
    <property type="protein sequence ID" value="CAF1063490.1"/>
    <property type="molecule type" value="Genomic_DNA"/>
</dbReference>
<dbReference type="InterPro" id="IPR007657">
    <property type="entry name" value="Glycosyltransferase_61"/>
</dbReference>
<evidence type="ECO:0000256" key="11">
    <source>
        <dbReference type="SAM" id="Phobius"/>
    </source>
</evidence>
<evidence type="ECO:0000256" key="6">
    <source>
        <dbReference type="ARBA" id="ARBA00023180"/>
    </source>
</evidence>
<evidence type="ECO:0000256" key="10">
    <source>
        <dbReference type="ARBA" id="ARBA00049432"/>
    </source>
</evidence>
<proteinExistence type="predicted"/>